<dbReference type="NCBIfam" id="NF001862">
    <property type="entry name" value="PRK00601.1"/>
    <property type="match status" value="1"/>
</dbReference>
<evidence type="ECO:0000313" key="7">
    <source>
        <dbReference type="EMBL" id="PIT87452.1"/>
    </source>
</evidence>
<dbReference type="Pfam" id="PF00692">
    <property type="entry name" value="dUTPase"/>
    <property type="match status" value="1"/>
</dbReference>
<dbReference type="AlphaFoldDB" id="A0A2M6W3T4"/>
<dbReference type="SUPFAM" id="SSF51283">
    <property type="entry name" value="dUTPase-like"/>
    <property type="match status" value="1"/>
</dbReference>
<dbReference type="GO" id="GO:0004170">
    <property type="term" value="F:dUTP diphosphatase activity"/>
    <property type="evidence" value="ECO:0007669"/>
    <property type="project" value="UniProtKB-EC"/>
</dbReference>
<evidence type="ECO:0000256" key="4">
    <source>
        <dbReference type="ARBA" id="ARBA00023080"/>
    </source>
</evidence>
<evidence type="ECO:0000256" key="5">
    <source>
        <dbReference type="ARBA" id="ARBA00047686"/>
    </source>
</evidence>
<evidence type="ECO:0000256" key="3">
    <source>
        <dbReference type="ARBA" id="ARBA00022801"/>
    </source>
</evidence>
<dbReference type="PANTHER" id="PTHR11241:SF0">
    <property type="entry name" value="DEOXYURIDINE 5'-TRIPHOSPHATE NUCLEOTIDOHYDROLASE"/>
    <property type="match status" value="1"/>
</dbReference>
<evidence type="ECO:0000259" key="6">
    <source>
        <dbReference type="Pfam" id="PF00692"/>
    </source>
</evidence>
<dbReference type="GO" id="GO:0046081">
    <property type="term" value="P:dUTP catabolic process"/>
    <property type="evidence" value="ECO:0007669"/>
    <property type="project" value="InterPro"/>
</dbReference>
<proteinExistence type="inferred from homology"/>
<dbReference type="EC" id="3.6.1.23" evidence="2"/>
<gene>
    <name evidence="7" type="ORF">COU31_02665</name>
</gene>
<keyword evidence="4" id="KW-0546">Nucleotide metabolism</keyword>
<name>A0A2M6W3T4_9BACT</name>
<comment type="similarity">
    <text evidence="1">Belongs to the dUTPase family.</text>
</comment>
<dbReference type="GO" id="GO:0000287">
    <property type="term" value="F:magnesium ion binding"/>
    <property type="evidence" value="ECO:0007669"/>
    <property type="project" value="InterPro"/>
</dbReference>
<dbReference type="CDD" id="cd07557">
    <property type="entry name" value="trimeric_dUTPase"/>
    <property type="match status" value="1"/>
</dbReference>
<dbReference type="NCBIfam" id="TIGR00576">
    <property type="entry name" value="dut"/>
    <property type="match status" value="1"/>
</dbReference>
<dbReference type="Proteomes" id="UP000231183">
    <property type="component" value="Unassembled WGS sequence"/>
</dbReference>
<reference evidence="8" key="1">
    <citation type="submission" date="2017-09" db="EMBL/GenBank/DDBJ databases">
        <title>Depth-based differentiation of microbial function through sediment-hosted aquifers and enrichment of novel symbionts in the deep terrestrial subsurface.</title>
        <authorList>
            <person name="Probst A.J."/>
            <person name="Ladd B."/>
            <person name="Jarett J.K."/>
            <person name="Geller-Mcgrath D.E."/>
            <person name="Sieber C.M.K."/>
            <person name="Emerson J.B."/>
            <person name="Anantharaman K."/>
            <person name="Thomas B.C."/>
            <person name="Malmstrom R."/>
            <person name="Stieglmeier M."/>
            <person name="Klingl A."/>
            <person name="Woyke T."/>
            <person name="Ryan C.M."/>
            <person name="Banfield J.F."/>
        </authorList>
    </citation>
    <scope>NUCLEOTIDE SEQUENCE [LARGE SCALE GENOMIC DNA]</scope>
</reference>
<dbReference type="PANTHER" id="PTHR11241">
    <property type="entry name" value="DEOXYURIDINE 5'-TRIPHOSPHATE NUCLEOTIDOHYDROLASE"/>
    <property type="match status" value="1"/>
</dbReference>
<organism evidence="7 8">
    <name type="scientific">Candidatus Magasanikbacteria bacterium CG10_big_fil_rev_8_21_14_0_10_40_10</name>
    <dbReference type="NCBI Taxonomy" id="1974648"/>
    <lineage>
        <taxon>Bacteria</taxon>
        <taxon>Candidatus Magasanikiibacteriota</taxon>
    </lineage>
</organism>
<dbReference type="InterPro" id="IPR008181">
    <property type="entry name" value="dUTPase"/>
</dbReference>
<accession>A0A2M6W3T4</accession>
<evidence type="ECO:0000313" key="8">
    <source>
        <dbReference type="Proteomes" id="UP000231183"/>
    </source>
</evidence>
<comment type="caution">
    <text evidence="7">The sequence shown here is derived from an EMBL/GenBank/DDBJ whole genome shotgun (WGS) entry which is preliminary data.</text>
</comment>
<dbReference type="GO" id="GO:0006226">
    <property type="term" value="P:dUMP biosynthetic process"/>
    <property type="evidence" value="ECO:0007669"/>
    <property type="project" value="InterPro"/>
</dbReference>
<protein>
    <recommendedName>
        <fullName evidence="2">dUTP diphosphatase</fullName>
        <ecNumber evidence="2">3.6.1.23</ecNumber>
    </recommendedName>
</protein>
<feature type="domain" description="dUTPase-like" evidence="6">
    <location>
        <begin position="13"/>
        <end position="142"/>
    </location>
</feature>
<evidence type="ECO:0000256" key="1">
    <source>
        <dbReference type="ARBA" id="ARBA00006581"/>
    </source>
</evidence>
<dbReference type="InterPro" id="IPR029054">
    <property type="entry name" value="dUTPase-like"/>
</dbReference>
<dbReference type="EMBL" id="PFBX01000026">
    <property type="protein sequence ID" value="PIT87452.1"/>
    <property type="molecule type" value="Genomic_DNA"/>
</dbReference>
<comment type="catalytic activity">
    <reaction evidence="5">
        <text>dUTP + H2O = dUMP + diphosphate + H(+)</text>
        <dbReference type="Rhea" id="RHEA:10248"/>
        <dbReference type="ChEBI" id="CHEBI:15377"/>
        <dbReference type="ChEBI" id="CHEBI:15378"/>
        <dbReference type="ChEBI" id="CHEBI:33019"/>
        <dbReference type="ChEBI" id="CHEBI:61555"/>
        <dbReference type="ChEBI" id="CHEBI:246422"/>
        <dbReference type="EC" id="3.6.1.23"/>
    </reaction>
</comment>
<evidence type="ECO:0000256" key="2">
    <source>
        <dbReference type="ARBA" id="ARBA00012379"/>
    </source>
</evidence>
<dbReference type="Gene3D" id="2.70.40.10">
    <property type="match status" value="1"/>
</dbReference>
<sequence length="142" mass="15945">MKINIKRVDKTLPLPEYHTAGAVAFDLYSRLDMEIPAKSLALIPSNLIIQTPDEYMLIIVPRSGTPRKKNLLIPHGIGIIDRDYCGPEDEIKMQVYNFSDQPTHIARGERIGQGVFVRANQADWQEKDQLPNQNRGGFGSTG</sequence>
<keyword evidence="3" id="KW-0378">Hydrolase</keyword>
<dbReference type="InterPro" id="IPR036157">
    <property type="entry name" value="dUTPase-like_sf"/>
</dbReference>
<dbReference type="InterPro" id="IPR033704">
    <property type="entry name" value="dUTPase_trimeric"/>
</dbReference>